<keyword evidence="5" id="KW-0449">Lipoprotein</keyword>
<dbReference type="InParanoid" id="U2FQQ6"/>
<comment type="caution">
    <text evidence="6">The sequence shown here is derived from an EMBL/GenBank/DDBJ whole genome shotgun (WGS) entry which is preliminary data.</text>
</comment>
<dbReference type="OrthoDB" id="9763054at2"/>
<gene>
    <name evidence="6" type="primary">amyE</name>
    <name evidence="6" type="ORF">HLPCO_000010</name>
</gene>
<evidence type="ECO:0000256" key="3">
    <source>
        <dbReference type="ARBA" id="ARBA00023136"/>
    </source>
</evidence>
<dbReference type="EMBL" id="AFNU02000001">
    <property type="protein sequence ID" value="ERJ13359.1"/>
    <property type="molecule type" value="Genomic_DNA"/>
</dbReference>
<evidence type="ECO:0000256" key="5">
    <source>
        <dbReference type="ARBA" id="ARBA00023288"/>
    </source>
</evidence>
<dbReference type="PANTHER" id="PTHR43649:SF33">
    <property type="entry name" value="POLYGALACTURONAN_RHAMNOGALACTURONAN-BINDING PROTEIN YTCQ"/>
    <property type="match status" value="1"/>
</dbReference>
<accession>U2FQQ6</accession>
<keyword evidence="7" id="KW-1185">Reference proteome</keyword>
<dbReference type="Proteomes" id="UP000005707">
    <property type="component" value="Unassembled WGS sequence"/>
</dbReference>
<protein>
    <submittedName>
        <fullName evidence="6">ABC-type transporter periplasmic component protein</fullName>
    </submittedName>
</protein>
<proteinExistence type="predicted"/>
<dbReference type="SUPFAM" id="SSF53850">
    <property type="entry name" value="Periplasmic binding protein-like II"/>
    <property type="match status" value="1"/>
</dbReference>
<evidence type="ECO:0000256" key="4">
    <source>
        <dbReference type="ARBA" id="ARBA00023139"/>
    </source>
</evidence>
<dbReference type="PROSITE" id="PS51257">
    <property type="entry name" value="PROKAR_LIPOPROTEIN"/>
    <property type="match status" value="1"/>
</dbReference>
<keyword evidence="3" id="KW-0472">Membrane</keyword>
<dbReference type="Pfam" id="PF13416">
    <property type="entry name" value="SBP_bac_8"/>
    <property type="match status" value="1"/>
</dbReference>
<dbReference type="InterPro" id="IPR050490">
    <property type="entry name" value="Bact_solute-bd_prot1"/>
</dbReference>
<dbReference type="RefSeq" id="WP_008826534.1">
    <property type="nucleotide sequence ID" value="NZ_AFNU02000001.1"/>
</dbReference>
<evidence type="ECO:0000313" key="7">
    <source>
        <dbReference type="Proteomes" id="UP000005707"/>
    </source>
</evidence>
<reference evidence="6 7" key="2">
    <citation type="journal article" date="2013" name="PLoS ONE">
        <title>INDIGO - INtegrated Data Warehouse of MIcrobial GenOmes with Examples from the Red Sea Extremophiles.</title>
        <authorList>
            <person name="Alam I."/>
            <person name="Antunes A."/>
            <person name="Kamau A.A."/>
            <person name="Ba Alawi W."/>
            <person name="Kalkatawi M."/>
            <person name="Stingl U."/>
            <person name="Bajic V.B."/>
        </authorList>
    </citation>
    <scope>NUCLEOTIDE SEQUENCE [LARGE SCALE GENOMIC DNA]</scope>
    <source>
        <strain evidence="6 7">SSD-17B</strain>
    </source>
</reference>
<sequence length="434" mass="48134">MKKFSLLIGILFLTLVTVGCQTGDKYDLYVFNFKAEVKDELKALVNEYGEANDLNVKIMTVGGGQDTAQAMRAEMSKQDKPTIFNIGGPQDLVDWEGYLADLSDMTITQNTQQAYLAPVSQGGNVYGVPMAIEGYGFVYNTEILSQAGIDPKGITSFADLKAAVEAIDAKKDELGIDAVFSYPTKETWVTGLHSSNIPLAFEFYNEGIAGIGDAETIDFSYAPEFKKLIDLQAQYTVEGAIARENNQQGIAPGLNNVTYTDQVQALAQGKVAMIQQGNWIYPDLEQYSEEAGNEVAANVGIIPMFLDHDNFPNTIPIGVPSYWAVNAKVSEDKQQTSKDFLDWMYTEKGDFVVEEMKFISPYTTIEKLPEDPLAQDVLKYSNLDVAPLPWVFTAYPPTWGMDEFGVRIQDYVAGNKSWNETITESKAEWKNLSR</sequence>
<dbReference type="InterPro" id="IPR006059">
    <property type="entry name" value="SBP"/>
</dbReference>
<keyword evidence="2" id="KW-0732">Signal</keyword>
<dbReference type="PANTHER" id="PTHR43649">
    <property type="entry name" value="ARABINOSE-BINDING PROTEIN-RELATED"/>
    <property type="match status" value="1"/>
</dbReference>
<dbReference type="AlphaFoldDB" id="U2FQQ6"/>
<evidence type="ECO:0000256" key="2">
    <source>
        <dbReference type="ARBA" id="ARBA00022729"/>
    </source>
</evidence>
<dbReference type="eggNOG" id="COG1653">
    <property type="taxonomic scope" value="Bacteria"/>
</dbReference>
<dbReference type="Gene3D" id="3.40.190.10">
    <property type="entry name" value="Periplasmic binding protein-like II"/>
    <property type="match status" value="2"/>
</dbReference>
<name>U2FQQ6_9MOLU</name>
<dbReference type="STRING" id="1033810.HLPCO_000010"/>
<keyword evidence="1" id="KW-1003">Cell membrane</keyword>
<reference evidence="6 7" key="1">
    <citation type="journal article" date="2011" name="J. Bacteriol.">
        <title>Genome sequence of Haloplasma contractile, an unusual contractile bacterium from a deep-sea anoxic brine lake.</title>
        <authorList>
            <person name="Antunes A."/>
            <person name="Alam I."/>
            <person name="El Dorry H."/>
            <person name="Siam R."/>
            <person name="Robertson A."/>
            <person name="Bajic V.B."/>
            <person name="Stingl U."/>
        </authorList>
    </citation>
    <scope>NUCLEOTIDE SEQUENCE [LARGE SCALE GENOMIC DNA]</scope>
    <source>
        <strain evidence="6 7">SSD-17B</strain>
    </source>
</reference>
<keyword evidence="4" id="KW-0564">Palmitate</keyword>
<organism evidence="6 7">
    <name type="scientific">Haloplasma contractile SSD-17B</name>
    <dbReference type="NCBI Taxonomy" id="1033810"/>
    <lineage>
        <taxon>Bacteria</taxon>
        <taxon>Bacillati</taxon>
        <taxon>Mycoplasmatota</taxon>
        <taxon>Mollicutes</taxon>
        <taxon>Haloplasmatales</taxon>
        <taxon>Haloplasmataceae</taxon>
        <taxon>Haloplasma</taxon>
    </lineage>
</organism>
<evidence type="ECO:0000256" key="1">
    <source>
        <dbReference type="ARBA" id="ARBA00022475"/>
    </source>
</evidence>
<evidence type="ECO:0000313" key="6">
    <source>
        <dbReference type="EMBL" id="ERJ13359.1"/>
    </source>
</evidence>